<accession>A0ACB7EGN0</accession>
<dbReference type="EMBL" id="CM024795">
    <property type="protein sequence ID" value="KAG8001194.1"/>
    <property type="molecule type" value="Genomic_DNA"/>
</dbReference>
<dbReference type="Proteomes" id="UP000805704">
    <property type="component" value="Chromosome 7"/>
</dbReference>
<reference evidence="1" key="1">
    <citation type="submission" date="2020-04" db="EMBL/GenBank/DDBJ databases">
        <title>A chromosome-scale assembly and high-density genetic map of the yellow drum (Nibea albiflora) genome.</title>
        <authorList>
            <person name="Xu D."/>
            <person name="Zhang W."/>
            <person name="Chen R."/>
            <person name="Tan P."/>
            <person name="Wang L."/>
            <person name="Song H."/>
            <person name="Tian L."/>
            <person name="Zhu Q."/>
            <person name="Wang B."/>
        </authorList>
    </citation>
    <scope>NUCLEOTIDE SEQUENCE</scope>
    <source>
        <strain evidence="1">ZJHYS-2018</strain>
    </source>
</reference>
<evidence type="ECO:0000313" key="1">
    <source>
        <dbReference type="EMBL" id="KAG8001194.1"/>
    </source>
</evidence>
<gene>
    <name evidence="1" type="ORF">GBF38_006757</name>
</gene>
<comment type="caution">
    <text evidence="1">The sequence shown here is derived from an EMBL/GenBank/DDBJ whole genome shotgun (WGS) entry which is preliminary data.</text>
</comment>
<protein>
    <submittedName>
        <fullName evidence="1">Uncharacterized protein</fullName>
    </submittedName>
</protein>
<evidence type="ECO:0000313" key="2">
    <source>
        <dbReference type="Proteomes" id="UP000805704"/>
    </source>
</evidence>
<proteinExistence type="predicted"/>
<sequence length="82" mass="8772">MTHDISLDEFEDDDLSEITEITDECGMSLNCNGPDLKLCVITSHVAAGAAPIGREPSITASPGQQQHHHLLGLLIVTKHPVS</sequence>
<name>A0ACB7EGN0_NIBAL</name>
<keyword evidence="2" id="KW-1185">Reference proteome</keyword>
<organism evidence="1 2">
    <name type="scientific">Nibea albiflora</name>
    <name type="common">Yellow drum</name>
    <name type="synonym">Corvina albiflora</name>
    <dbReference type="NCBI Taxonomy" id="240163"/>
    <lineage>
        <taxon>Eukaryota</taxon>
        <taxon>Metazoa</taxon>
        <taxon>Chordata</taxon>
        <taxon>Craniata</taxon>
        <taxon>Vertebrata</taxon>
        <taxon>Euteleostomi</taxon>
        <taxon>Actinopterygii</taxon>
        <taxon>Neopterygii</taxon>
        <taxon>Teleostei</taxon>
        <taxon>Neoteleostei</taxon>
        <taxon>Acanthomorphata</taxon>
        <taxon>Eupercaria</taxon>
        <taxon>Sciaenidae</taxon>
        <taxon>Nibea</taxon>
    </lineage>
</organism>